<feature type="compositionally biased region" description="Low complexity" evidence="1">
    <location>
        <begin position="110"/>
        <end position="120"/>
    </location>
</feature>
<accession>A0A6J6NTZ5</accession>
<evidence type="ECO:0000256" key="1">
    <source>
        <dbReference type="SAM" id="MobiDB-lite"/>
    </source>
</evidence>
<reference evidence="2" key="1">
    <citation type="submission" date="2020-05" db="EMBL/GenBank/DDBJ databases">
        <authorList>
            <person name="Chiriac C."/>
            <person name="Salcher M."/>
            <person name="Ghai R."/>
            <person name="Kavagutti S V."/>
        </authorList>
    </citation>
    <scope>NUCLEOTIDE SEQUENCE</scope>
</reference>
<dbReference type="EMBL" id="CAEZXM010000086">
    <property type="protein sequence ID" value="CAB4688124.1"/>
    <property type="molecule type" value="Genomic_DNA"/>
</dbReference>
<proteinExistence type="predicted"/>
<dbReference type="AlphaFoldDB" id="A0A6J6NTZ5"/>
<evidence type="ECO:0000313" key="2">
    <source>
        <dbReference type="EMBL" id="CAB4688124.1"/>
    </source>
</evidence>
<sequence>MVLPVTVMQSPCNRPASRRCFMTTGTPPTRSRSLMWNLPPGFISAMCGTLAAMRLKSSSSSATPASFAMASRCNTALVEPPSALVTAMAFSNAFLVMIWRGVMPRRSMLTTASPASTASSSRRRSTAGGDALPGRLMPIASAIELIVLAVNMPPHAPSPGHALRSISPSSSSVILPSAQAPTASNTLVMSSATPL</sequence>
<feature type="region of interest" description="Disordered" evidence="1">
    <location>
        <begin position="110"/>
        <end position="132"/>
    </location>
</feature>
<protein>
    <submittedName>
        <fullName evidence="2">Unannotated protein</fullName>
    </submittedName>
</protein>
<organism evidence="2">
    <name type="scientific">freshwater metagenome</name>
    <dbReference type="NCBI Taxonomy" id="449393"/>
    <lineage>
        <taxon>unclassified sequences</taxon>
        <taxon>metagenomes</taxon>
        <taxon>ecological metagenomes</taxon>
    </lineage>
</organism>
<gene>
    <name evidence="2" type="ORF">UFOPK2366_00594</name>
</gene>
<name>A0A6J6NTZ5_9ZZZZ</name>